<name>A0AAW0CE58_9AGAR</name>
<dbReference type="AlphaFoldDB" id="A0AAW0CE58"/>
<feature type="non-terminal residue" evidence="1">
    <location>
        <position position="120"/>
    </location>
</feature>
<evidence type="ECO:0000313" key="2">
    <source>
        <dbReference type="Proteomes" id="UP001362999"/>
    </source>
</evidence>
<organism evidence="1 2">
    <name type="scientific">Favolaschia claudopus</name>
    <dbReference type="NCBI Taxonomy" id="2862362"/>
    <lineage>
        <taxon>Eukaryota</taxon>
        <taxon>Fungi</taxon>
        <taxon>Dikarya</taxon>
        <taxon>Basidiomycota</taxon>
        <taxon>Agaricomycotina</taxon>
        <taxon>Agaricomycetes</taxon>
        <taxon>Agaricomycetidae</taxon>
        <taxon>Agaricales</taxon>
        <taxon>Marasmiineae</taxon>
        <taxon>Mycenaceae</taxon>
        <taxon>Favolaschia</taxon>
    </lineage>
</organism>
<sequence length="120" mass="13658">EHDEHADIAAGDRQIDESLIDEALDHLQAESESDAAETGNDSEIHKQLVALKARLDNEIKTHHMPLCYVRGDFFDRPPHPVFALHNSMKGTGLNPRDLYLRNVFVWLPYLLPGCPKRFIC</sequence>
<keyword evidence="2" id="KW-1185">Reference proteome</keyword>
<proteinExistence type="predicted"/>
<dbReference type="EMBL" id="JAWWNJ010000018">
    <property type="protein sequence ID" value="KAK7036962.1"/>
    <property type="molecule type" value="Genomic_DNA"/>
</dbReference>
<protein>
    <submittedName>
        <fullName evidence="1">Uncharacterized protein</fullName>
    </submittedName>
</protein>
<dbReference type="Proteomes" id="UP001362999">
    <property type="component" value="Unassembled WGS sequence"/>
</dbReference>
<gene>
    <name evidence="1" type="ORF">R3P38DRAFT_2432436</name>
</gene>
<comment type="caution">
    <text evidence="1">The sequence shown here is derived from an EMBL/GenBank/DDBJ whole genome shotgun (WGS) entry which is preliminary data.</text>
</comment>
<reference evidence="1 2" key="1">
    <citation type="journal article" date="2024" name="J Genomics">
        <title>Draft genome sequencing and assembly of Favolaschia claudopus CIRM-BRFM 2984 isolated from oak limbs.</title>
        <authorList>
            <person name="Navarro D."/>
            <person name="Drula E."/>
            <person name="Chaduli D."/>
            <person name="Cazenave R."/>
            <person name="Ahrendt S."/>
            <person name="Wang J."/>
            <person name="Lipzen A."/>
            <person name="Daum C."/>
            <person name="Barry K."/>
            <person name="Grigoriev I.V."/>
            <person name="Favel A."/>
            <person name="Rosso M.N."/>
            <person name="Martin F."/>
        </authorList>
    </citation>
    <scope>NUCLEOTIDE SEQUENCE [LARGE SCALE GENOMIC DNA]</scope>
    <source>
        <strain evidence="1 2">CIRM-BRFM 2984</strain>
    </source>
</reference>
<accession>A0AAW0CE58</accession>
<evidence type="ECO:0000313" key="1">
    <source>
        <dbReference type="EMBL" id="KAK7036962.1"/>
    </source>
</evidence>
<feature type="non-terminal residue" evidence="1">
    <location>
        <position position="1"/>
    </location>
</feature>